<dbReference type="GO" id="GO:0005634">
    <property type="term" value="C:nucleus"/>
    <property type="evidence" value="ECO:0007669"/>
    <property type="project" value="TreeGrafter"/>
</dbReference>
<dbReference type="PROSITE" id="PS00028">
    <property type="entry name" value="ZINC_FINGER_C2H2_1"/>
    <property type="match status" value="1"/>
</dbReference>
<dbReference type="InterPro" id="IPR051061">
    <property type="entry name" value="Zinc_finger_trans_reg"/>
</dbReference>
<feature type="compositionally biased region" description="Polar residues" evidence="2">
    <location>
        <begin position="236"/>
        <end position="250"/>
    </location>
</feature>
<feature type="region of interest" description="Disordered" evidence="2">
    <location>
        <begin position="70"/>
        <end position="91"/>
    </location>
</feature>
<dbReference type="SUPFAM" id="SSF57667">
    <property type="entry name" value="beta-beta-alpha zinc fingers"/>
    <property type="match status" value="1"/>
</dbReference>
<feature type="compositionally biased region" description="Polar residues" evidence="2">
    <location>
        <begin position="473"/>
        <end position="491"/>
    </location>
</feature>
<feature type="region of interest" description="Disordered" evidence="2">
    <location>
        <begin position="307"/>
        <end position="326"/>
    </location>
</feature>
<feature type="compositionally biased region" description="Low complexity" evidence="2">
    <location>
        <begin position="222"/>
        <end position="235"/>
    </location>
</feature>
<feature type="compositionally biased region" description="Low complexity" evidence="2">
    <location>
        <begin position="78"/>
        <end position="91"/>
    </location>
</feature>
<feature type="region of interest" description="Disordered" evidence="2">
    <location>
        <begin position="126"/>
        <end position="149"/>
    </location>
</feature>
<feature type="region of interest" description="Disordered" evidence="2">
    <location>
        <begin position="191"/>
        <end position="250"/>
    </location>
</feature>
<dbReference type="GO" id="GO:0008270">
    <property type="term" value="F:zinc ion binding"/>
    <property type="evidence" value="ECO:0007669"/>
    <property type="project" value="UniProtKB-KW"/>
</dbReference>
<dbReference type="SMART" id="SM00355">
    <property type="entry name" value="ZnF_C2H2"/>
    <property type="match status" value="3"/>
</dbReference>
<keyword evidence="1" id="KW-0479">Metal-binding</keyword>
<dbReference type="Gene3D" id="3.30.160.60">
    <property type="entry name" value="Classic Zinc Finger"/>
    <property type="match status" value="1"/>
</dbReference>
<reference evidence="4 5" key="1">
    <citation type="submission" date="2015-04" db="EMBL/GenBank/DDBJ databases">
        <authorList>
            <person name="Syromyatnikov M.Y."/>
            <person name="Popov V.N."/>
        </authorList>
    </citation>
    <scope>NUCLEOTIDE SEQUENCE [LARGE SCALE GENOMIC DNA]</scope>
    <source>
        <strain evidence="4">WF-38-12</strain>
    </source>
</reference>
<dbReference type="InterPro" id="IPR036236">
    <property type="entry name" value="Znf_C2H2_sf"/>
</dbReference>
<keyword evidence="1" id="KW-0862">Zinc</keyword>
<dbReference type="PANTHER" id="PTHR46179:SF19">
    <property type="entry name" value="C2H2 FINGER DOMAIN TRANSCRIPTION FACTOR (EUROFUNG)-RELATED"/>
    <property type="match status" value="1"/>
</dbReference>
<evidence type="ECO:0000313" key="5">
    <source>
        <dbReference type="Proteomes" id="UP000054383"/>
    </source>
</evidence>
<protein>
    <recommendedName>
        <fullName evidence="3">C2H2-type domain-containing protein</fullName>
    </recommendedName>
</protein>
<keyword evidence="1" id="KW-0863">Zinc-finger</keyword>
<dbReference type="OMA" id="QPQMATS"/>
<feature type="region of interest" description="Disordered" evidence="2">
    <location>
        <begin position="471"/>
        <end position="491"/>
    </location>
</feature>
<evidence type="ECO:0000313" key="4">
    <source>
        <dbReference type="EMBL" id="CRG89560.1"/>
    </source>
</evidence>
<organism evidence="4 5">
    <name type="scientific">Talaromyces islandicus</name>
    <name type="common">Penicillium islandicum</name>
    <dbReference type="NCBI Taxonomy" id="28573"/>
    <lineage>
        <taxon>Eukaryota</taxon>
        <taxon>Fungi</taxon>
        <taxon>Dikarya</taxon>
        <taxon>Ascomycota</taxon>
        <taxon>Pezizomycotina</taxon>
        <taxon>Eurotiomycetes</taxon>
        <taxon>Eurotiomycetidae</taxon>
        <taxon>Eurotiales</taxon>
        <taxon>Trichocomaceae</taxon>
        <taxon>Talaromyces</taxon>
        <taxon>Talaromyces sect. Islandici</taxon>
    </lineage>
</organism>
<feature type="domain" description="C2H2-type" evidence="3">
    <location>
        <begin position="632"/>
        <end position="657"/>
    </location>
</feature>
<dbReference type="Pfam" id="PF00096">
    <property type="entry name" value="zf-C2H2"/>
    <property type="match status" value="1"/>
</dbReference>
<dbReference type="PANTHER" id="PTHR46179">
    <property type="entry name" value="ZINC FINGER PROTEIN"/>
    <property type="match status" value="1"/>
</dbReference>
<dbReference type="InterPro" id="IPR013087">
    <property type="entry name" value="Znf_C2H2_type"/>
</dbReference>
<feature type="region of interest" description="Disordered" evidence="2">
    <location>
        <begin position="658"/>
        <end position="696"/>
    </location>
</feature>
<accession>A0A0U1M3G6</accession>
<dbReference type="AlphaFoldDB" id="A0A0U1M3G6"/>
<feature type="compositionally biased region" description="Polar residues" evidence="2">
    <location>
        <begin position="431"/>
        <end position="444"/>
    </location>
</feature>
<sequence length="765" mass="84104">MIIHPTVRKDFITPWSFSSDVDSSYNYNYTCSDDYLDLSSQQYQDQQLPPNFLQQSQYYYQQNSVDSPFQSPARAHFSPSSGSASPTFSSPVFSTSRSPVTTVSGDFPAPTEGALFEAQPMSLASSYNPSFPPNSHFTPGQQYPTPSFHTDASMLAQQGIVTNPQGWDSDSANIQLLSPAHVQNGLARRTGFQNAHKRATSGSSGKTGSISPQAPGVSNQRSPSSFASSAGGAESYQNSKKSLPTPVQTPVQNSFLAPAFQNYDPSSQNSDNVAVEQAMRQAVMEQQQRKAPAEDDASFHYSLAPSVSSLSHHNSPVTPQTTTYDEFDDGSKAAAVHGEDRILDFDRWMDDYLHFDALPDFNGQGATTMPVGVPKLNRTISDVYQDELYNTAVMPTSQMRKHTASNPQQQMLSAPYRNLFADRLNAANQGHLSARSQSPVNSSINRERSPFRQGSPLAPDFRSARLQGPALGSTLQLPPTTTNGMNLGPQTDNTAEVVKTISPKDAVLEFHEGPDESANDGLPSLFPPTDFSMNGSNLASRRSSTSTFQPALPYSQMEPFPNQYVTQAATTGLQQQLNYLQQTPAHHSNEGLIQQTPNFPASLTTMDSTKSESTSAVDVKRPDNTSSDSGTYTCTYHGCTLRFETPSKLQKHKREAHRQTVTGQPVVSAREHSSSSLALRNSQAGPHRCERINPSTGKPCNSIFSRPYDLTRHEDTIHNARKQKVRCHLCTDEKTFSRNDALTRHMRVVHPEVDWPGKQRRKSRD</sequence>
<dbReference type="GO" id="GO:0006357">
    <property type="term" value="P:regulation of transcription by RNA polymerase II"/>
    <property type="evidence" value="ECO:0007669"/>
    <property type="project" value="TreeGrafter"/>
</dbReference>
<feature type="compositionally biased region" description="Polar residues" evidence="2">
    <location>
        <begin position="674"/>
        <end position="684"/>
    </location>
</feature>
<feature type="domain" description="C2H2-type" evidence="3">
    <location>
        <begin position="687"/>
        <end position="723"/>
    </location>
</feature>
<gene>
    <name evidence="4" type="ORF">PISL3812_06597</name>
</gene>
<keyword evidence="5" id="KW-1185">Reference proteome</keyword>
<evidence type="ECO:0000256" key="1">
    <source>
        <dbReference type="PROSITE-ProRule" id="PRU00042"/>
    </source>
</evidence>
<dbReference type="STRING" id="28573.A0A0U1M3G6"/>
<dbReference type="OrthoDB" id="7295497at2759"/>
<dbReference type="PROSITE" id="PS50157">
    <property type="entry name" value="ZINC_FINGER_C2H2_2"/>
    <property type="match status" value="2"/>
</dbReference>
<dbReference type="EMBL" id="CVMT01000006">
    <property type="protein sequence ID" value="CRG89560.1"/>
    <property type="molecule type" value="Genomic_DNA"/>
</dbReference>
<proteinExistence type="predicted"/>
<evidence type="ECO:0000259" key="3">
    <source>
        <dbReference type="PROSITE" id="PS50157"/>
    </source>
</evidence>
<feature type="compositionally biased region" description="Low complexity" evidence="2">
    <location>
        <begin position="200"/>
        <end position="211"/>
    </location>
</feature>
<evidence type="ECO:0000256" key="2">
    <source>
        <dbReference type="SAM" id="MobiDB-lite"/>
    </source>
</evidence>
<feature type="compositionally biased region" description="Polar residues" evidence="2">
    <location>
        <begin position="307"/>
        <end position="324"/>
    </location>
</feature>
<dbReference type="Proteomes" id="UP000054383">
    <property type="component" value="Unassembled WGS sequence"/>
</dbReference>
<feature type="region of interest" description="Disordered" evidence="2">
    <location>
        <begin position="431"/>
        <end position="457"/>
    </location>
</feature>
<name>A0A0U1M3G6_TALIS</name>